<evidence type="ECO:0000313" key="3">
    <source>
        <dbReference type="EMBL" id="EDV28078.1"/>
    </source>
</evidence>
<reference evidence="3 4" key="1">
    <citation type="journal article" date="2008" name="Nature">
        <title>The Trichoplax genome and the nature of placozoans.</title>
        <authorList>
            <person name="Srivastava M."/>
            <person name="Begovic E."/>
            <person name="Chapman J."/>
            <person name="Putnam N.H."/>
            <person name="Hellsten U."/>
            <person name="Kawashima T."/>
            <person name="Kuo A."/>
            <person name="Mitros T."/>
            <person name="Salamov A."/>
            <person name="Carpenter M.L."/>
            <person name="Signorovitch A.Y."/>
            <person name="Moreno M.A."/>
            <person name="Kamm K."/>
            <person name="Grimwood J."/>
            <person name="Schmutz J."/>
            <person name="Shapiro H."/>
            <person name="Grigoriev I.V."/>
            <person name="Buss L.W."/>
            <person name="Schierwater B."/>
            <person name="Dellaporta S.L."/>
            <person name="Rokhsar D.S."/>
        </authorList>
    </citation>
    <scope>NUCLEOTIDE SEQUENCE [LARGE SCALE GENOMIC DNA]</scope>
    <source>
        <strain evidence="3 4">Grell-BS-1999</strain>
    </source>
</reference>
<evidence type="ECO:0000256" key="1">
    <source>
        <dbReference type="SAM" id="Coils"/>
    </source>
</evidence>
<protein>
    <submittedName>
        <fullName evidence="3">Uncharacterized protein</fullName>
    </submittedName>
</protein>
<gene>
    <name evidence="3" type="ORF">TRIADDRAFT_53302</name>
</gene>
<dbReference type="Proteomes" id="UP000009022">
    <property type="component" value="Unassembled WGS sequence"/>
</dbReference>
<evidence type="ECO:0000313" key="4">
    <source>
        <dbReference type="Proteomes" id="UP000009022"/>
    </source>
</evidence>
<feature type="region of interest" description="Disordered" evidence="2">
    <location>
        <begin position="198"/>
        <end position="220"/>
    </location>
</feature>
<keyword evidence="1" id="KW-0175">Coiled coil</keyword>
<dbReference type="RefSeq" id="XP_002109912.1">
    <property type="nucleotide sequence ID" value="XM_002109876.1"/>
</dbReference>
<proteinExistence type="predicted"/>
<dbReference type="EMBL" id="DS985242">
    <property type="protein sequence ID" value="EDV28078.1"/>
    <property type="molecule type" value="Genomic_DNA"/>
</dbReference>
<feature type="coiled-coil region" evidence="1">
    <location>
        <begin position="38"/>
        <end position="69"/>
    </location>
</feature>
<dbReference type="GeneID" id="6750577"/>
<dbReference type="KEGG" id="tad:TRIADDRAFT_53302"/>
<organism evidence="3 4">
    <name type="scientific">Trichoplax adhaerens</name>
    <name type="common">Trichoplax reptans</name>
    <dbReference type="NCBI Taxonomy" id="10228"/>
    <lineage>
        <taxon>Eukaryota</taxon>
        <taxon>Metazoa</taxon>
        <taxon>Placozoa</taxon>
        <taxon>Uniplacotomia</taxon>
        <taxon>Trichoplacea</taxon>
        <taxon>Trichoplacidae</taxon>
        <taxon>Trichoplax</taxon>
    </lineage>
</organism>
<feature type="compositionally biased region" description="Basic and acidic residues" evidence="2">
    <location>
        <begin position="198"/>
        <end position="211"/>
    </location>
</feature>
<dbReference type="InParanoid" id="B3RNV4"/>
<dbReference type="HOGENOM" id="CLU_869682_0_0_1"/>
<dbReference type="AlphaFoldDB" id="B3RNV4"/>
<name>B3RNV4_TRIAD</name>
<accession>B3RNV4</accession>
<evidence type="ECO:0000256" key="2">
    <source>
        <dbReference type="SAM" id="MobiDB-lite"/>
    </source>
</evidence>
<dbReference type="CTD" id="6750577"/>
<keyword evidence="4" id="KW-1185">Reference proteome</keyword>
<sequence length="320" mass="37429">MADLTAAVSSLPVIHHKQPMKASSPTRYAASGREPITLRNLRNKHLRYMNSVKKEQNQLEKEISRIKTVLDPRDYRRASKARRRRNNRNHSIAKAKLGLDMLNDSRSTSESSNSLRKKSLPVINEYQRNGHLAKQTSEEPCQRVKYNEMDRNDEGEWFNATPKNTFDMMLLQKKRDQRRTIYKILLEECDLQEQVDDVPRHLQQQDHDQNKKYNTKGRRKKDNLKVEIGEVRELIEKRLAIHDHYQENPLDDLALFSKPHNKGTVNSPIATDRKNLSNQFNDKDLQKSLLDQLKTEKLISSQLSSWLRVVKGPRASKKIF</sequence>